<name>A0AAW9YR51_9STAP</name>
<reference evidence="1" key="1">
    <citation type="submission" date="2019-11" db="EMBL/GenBank/DDBJ databases">
        <title>Whole genome comparisons of Staphylococcus agnetis isolates from cattle and chickens.</title>
        <authorList>
            <person name="Rhoads D."/>
            <person name="Shwani A."/>
            <person name="Adkins P."/>
            <person name="Calcutt M."/>
            <person name="Middleton J."/>
        </authorList>
    </citation>
    <scope>NUCLEOTIDE SEQUENCE</scope>
    <source>
        <strain evidence="1">1387</strain>
    </source>
</reference>
<gene>
    <name evidence="1" type="ORF">GLV84_01660</name>
</gene>
<sequence length="47" mass="5542">MRKNAIEKINSKNKKLVANLDYDEEPKKRISNGLKERLIKNFNKLVV</sequence>
<evidence type="ECO:0000313" key="2">
    <source>
        <dbReference type="Proteomes" id="UP000646308"/>
    </source>
</evidence>
<proteinExistence type="predicted"/>
<protein>
    <submittedName>
        <fullName evidence="1">Uncharacterized protein</fullName>
    </submittedName>
</protein>
<evidence type="ECO:0000313" key="1">
    <source>
        <dbReference type="EMBL" id="NJI01592.1"/>
    </source>
</evidence>
<dbReference type="RefSeq" id="WP_157950560.1">
    <property type="nucleotide sequence ID" value="NZ_PZDT01000013.1"/>
</dbReference>
<organism evidence="1 2">
    <name type="scientific">Staphylococcus agnetis</name>
    <dbReference type="NCBI Taxonomy" id="985762"/>
    <lineage>
        <taxon>Bacteria</taxon>
        <taxon>Bacillati</taxon>
        <taxon>Bacillota</taxon>
        <taxon>Bacilli</taxon>
        <taxon>Bacillales</taxon>
        <taxon>Staphylococcaceae</taxon>
        <taxon>Staphylococcus</taxon>
    </lineage>
</organism>
<comment type="caution">
    <text evidence="1">The sequence shown here is derived from an EMBL/GenBank/DDBJ whole genome shotgun (WGS) entry which is preliminary data.</text>
</comment>
<dbReference type="EMBL" id="WMFL01000026">
    <property type="protein sequence ID" value="NJI01592.1"/>
    <property type="molecule type" value="Genomic_DNA"/>
</dbReference>
<accession>A0AAW9YR51</accession>
<dbReference type="Proteomes" id="UP000646308">
    <property type="component" value="Unassembled WGS sequence"/>
</dbReference>
<dbReference type="AlphaFoldDB" id="A0AAW9YR51"/>